<reference evidence="7" key="1">
    <citation type="journal article" date="2019" name="Int. J. Syst. Evol. Microbiol.">
        <title>The Global Catalogue of Microorganisms (GCM) 10K type strain sequencing project: providing services to taxonomists for standard genome sequencing and annotation.</title>
        <authorList>
            <consortium name="The Broad Institute Genomics Platform"/>
            <consortium name="The Broad Institute Genome Sequencing Center for Infectious Disease"/>
            <person name="Wu L."/>
            <person name="Ma J."/>
        </authorList>
    </citation>
    <scope>NUCLEOTIDE SEQUENCE [LARGE SCALE GENOMIC DNA]</scope>
    <source>
        <strain evidence="7">NBRC 111981</strain>
    </source>
</reference>
<comment type="similarity">
    <text evidence="2">Belongs to the flagella basal body rod proteins family.</text>
</comment>
<feature type="region of interest" description="Disordered" evidence="4">
    <location>
        <begin position="52"/>
        <end position="82"/>
    </location>
</feature>
<dbReference type="EMBL" id="BSOA01000001">
    <property type="protein sequence ID" value="GLQ86486.1"/>
    <property type="molecule type" value="Genomic_DNA"/>
</dbReference>
<name>A0ABQ5X4J8_9GAMM</name>
<evidence type="ECO:0000256" key="2">
    <source>
        <dbReference type="ARBA" id="ARBA00009677"/>
    </source>
</evidence>
<dbReference type="RefSeq" id="WP_284329870.1">
    <property type="nucleotide sequence ID" value="NZ_BSOA01000001.1"/>
</dbReference>
<dbReference type="PROSITE" id="PS00588">
    <property type="entry name" value="FLAGELLA_BB_ROD"/>
    <property type="match status" value="1"/>
</dbReference>
<evidence type="ECO:0000256" key="1">
    <source>
        <dbReference type="ARBA" id="ARBA00004365"/>
    </source>
</evidence>
<evidence type="ECO:0000256" key="3">
    <source>
        <dbReference type="ARBA" id="ARBA00023143"/>
    </source>
</evidence>
<dbReference type="InterPro" id="IPR001444">
    <property type="entry name" value="Flag_bb_rod_N"/>
</dbReference>
<keyword evidence="3" id="KW-0975">Bacterial flagellum</keyword>
<evidence type="ECO:0000256" key="4">
    <source>
        <dbReference type="SAM" id="MobiDB-lite"/>
    </source>
</evidence>
<dbReference type="Proteomes" id="UP001156627">
    <property type="component" value="Unassembled WGS sequence"/>
</dbReference>
<organism evidence="6 7">
    <name type="scientific">Dyella flagellata</name>
    <dbReference type="NCBI Taxonomy" id="1867833"/>
    <lineage>
        <taxon>Bacteria</taxon>
        <taxon>Pseudomonadati</taxon>
        <taxon>Pseudomonadota</taxon>
        <taxon>Gammaproteobacteria</taxon>
        <taxon>Lysobacterales</taxon>
        <taxon>Rhodanobacteraceae</taxon>
        <taxon>Dyella</taxon>
    </lineage>
</organism>
<gene>
    <name evidence="6" type="ORF">GCM10007898_00520</name>
</gene>
<accession>A0ABQ5X4J8</accession>
<evidence type="ECO:0000313" key="7">
    <source>
        <dbReference type="Proteomes" id="UP001156627"/>
    </source>
</evidence>
<comment type="subcellular location">
    <subcellularLocation>
        <location evidence="1">Bacterial flagellum</location>
    </subcellularLocation>
</comment>
<proteinExistence type="inferred from homology"/>
<dbReference type="InterPro" id="IPR019776">
    <property type="entry name" value="Flagellar_basal_body_rod_CS"/>
</dbReference>
<evidence type="ECO:0000259" key="5">
    <source>
        <dbReference type="Pfam" id="PF00460"/>
    </source>
</evidence>
<dbReference type="Pfam" id="PF00460">
    <property type="entry name" value="Flg_bb_rod"/>
    <property type="match status" value="1"/>
</dbReference>
<comment type="caution">
    <text evidence="6">The sequence shown here is derived from an EMBL/GenBank/DDBJ whole genome shotgun (WGS) entry which is preliminary data.</text>
</comment>
<keyword evidence="7" id="KW-1185">Reference proteome</keyword>
<evidence type="ECO:0000313" key="6">
    <source>
        <dbReference type="EMBL" id="GLQ86486.1"/>
    </source>
</evidence>
<sequence length="123" mass="13197">MDLTTEALRLGLSMARVRAEVASANIANVDVGGYRPQRADFAQATGLLREAAEQPAMDEGELRAITPHTLGESVRAADPDLNAPVSLDEEVAELETANVNFQSLTTVMSRRFGLMQLALAGRD</sequence>
<feature type="domain" description="Flagellar basal body rod protein N-terminal" evidence="5">
    <location>
        <begin position="11"/>
        <end position="35"/>
    </location>
</feature>
<protein>
    <recommendedName>
        <fullName evidence="5">Flagellar basal body rod protein N-terminal domain-containing protein</fullName>
    </recommendedName>
</protein>